<protein>
    <submittedName>
        <fullName evidence="1">Uncharacterized protein</fullName>
    </submittedName>
</protein>
<gene>
    <name evidence="1" type="ORF">METZ01_LOCUS266270</name>
</gene>
<feature type="non-terminal residue" evidence="1">
    <location>
        <position position="27"/>
    </location>
</feature>
<sequence>QPCCSRWRELTSCRGRSAVCGCYEVAL</sequence>
<organism evidence="1">
    <name type="scientific">marine metagenome</name>
    <dbReference type="NCBI Taxonomy" id="408172"/>
    <lineage>
        <taxon>unclassified sequences</taxon>
        <taxon>metagenomes</taxon>
        <taxon>ecological metagenomes</taxon>
    </lineage>
</organism>
<dbReference type="EMBL" id="UINC01075338">
    <property type="protein sequence ID" value="SVC13416.1"/>
    <property type="molecule type" value="Genomic_DNA"/>
</dbReference>
<feature type="non-terminal residue" evidence="1">
    <location>
        <position position="1"/>
    </location>
</feature>
<reference evidence="1" key="1">
    <citation type="submission" date="2018-05" db="EMBL/GenBank/DDBJ databases">
        <authorList>
            <person name="Lanie J.A."/>
            <person name="Ng W.-L."/>
            <person name="Kazmierczak K.M."/>
            <person name="Andrzejewski T.M."/>
            <person name="Davidsen T.M."/>
            <person name="Wayne K.J."/>
            <person name="Tettelin H."/>
            <person name="Glass J.I."/>
            <person name="Rusch D."/>
            <person name="Podicherti R."/>
            <person name="Tsui H.-C.T."/>
            <person name="Winkler M.E."/>
        </authorList>
    </citation>
    <scope>NUCLEOTIDE SEQUENCE</scope>
</reference>
<name>A0A382JNV1_9ZZZZ</name>
<proteinExistence type="predicted"/>
<evidence type="ECO:0000313" key="1">
    <source>
        <dbReference type="EMBL" id="SVC13416.1"/>
    </source>
</evidence>
<dbReference type="AlphaFoldDB" id="A0A382JNV1"/>
<accession>A0A382JNV1</accession>